<evidence type="ECO:0000256" key="1">
    <source>
        <dbReference type="SAM" id="MobiDB-lite"/>
    </source>
</evidence>
<keyword evidence="2" id="KW-0732">Signal</keyword>
<feature type="domain" description="WKF" evidence="3">
    <location>
        <begin position="184"/>
        <end position="240"/>
    </location>
</feature>
<feature type="signal peptide" evidence="2">
    <location>
        <begin position="1"/>
        <end position="28"/>
    </location>
</feature>
<feature type="chain" id="PRO_5007890136" description="WKF domain-containing protein" evidence="2">
    <location>
        <begin position="29"/>
        <end position="281"/>
    </location>
</feature>
<dbReference type="InterPro" id="IPR019327">
    <property type="entry name" value="WKF"/>
</dbReference>
<reference evidence="4 5" key="1">
    <citation type="journal article" date="2016" name="Mol. Biol. Evol.">
        <title>Comparative Genomics of Early-Diverging Mushroom-Forming Fungi Provides Insights into the Origins of Lignocellulose Decay Capabilities.</title>
        <authorList>
            <person name="Nagy L.G."/>
            <person name="Riley R."/>
            <person name="Tritt A."/>
            <person name="Adam C."/>
            <person name="Daum C."/>
            <person name="Floudas D."/>
            <person name="Sun H."/>
            <person name="Yadav J.S."/>
            <person name="Pangilinan J."/>
            <person name="Larsson K.H."/>
            <person name="Matsuura K."/>
            <person name="Barry K."/>
            <person name="Labutti K."/>
            <person name="Kuo R."/>
            <person name="Ohm R.A."/>
            <person name="Bhattacharya S.S."/>
            <person name="Shirouzu T."/>
            <person name="Yoshinaga Y."/>
            <person name="Martin F.M."/>
            <person name="Grigoriev I.V."/>
            <person name="Hibbett D.S."/>
        </authorList>
    </citation>
    <scope>NUCLEOTIDE SEQUENCE [LARGE SCALE GENOMIC DNA]</scope>
    <source>
        <strain evidence="4 5">TUFC12733</strain>
    </source>
</reference>
<name>A0A167M2W2_CALVF</name>
<dbReference type="Proteomes" id="UP000076738">
    <property type="component" value="Unassembled WGS sequence"/>
</dbReference>
<dbReference type="OrthoDB" id="10261563at2759"/>
<organism evidence="4 5">
    <name type="scientific">Calocera viscosa (strain TUFC12733)</name>
    <dbReference type="NCBI Taxonomy" id="1330018"/>
    <lineage>
        <taxon>Eukaryota</taxon>
        <taxon>Fungi</taxon>
        <taxon>Dikarya</taxon>
        <taxon>Basidiomycota</taxon>
        <taxon>Agaricomycotina</taxon>
        <taxon>Dacrymycetes</taxon>
        <taxon>Dacrymycetales</taxon>
        <taxon>Dacrymycetaceae</taxon>
        <taxon>Calocera</taxon>
    </lineage>
</organism>
<dbReference type="EMBL" id="KV417285">
    <property type="protein sequence ID" value="KZO96282.1"/>
    <property type="molecule type" value="Genomic_DNA"/>
</dbReference>
<proteinExistence type="predicted"/>
<dbReference type="PANTHER" id="PTHR22306:SF2">
    <property type="entry name" value="CHROMOSOME 7 OPEN READING FRAME 50"/>
    <property type="match status" value="1"/>
</dbReference>
<sequence length="281" mass="31187">MSQKRKSLLPLRMCCFCVKFLPPFLLDGWPVCSEDVLEVIPKTKKKSKAAVTTEDKTTVQPTSELSGTVPPSESVTDAPKKAKKRKESGKQTNEAEEIAQPPKKKKKSKEAEHAVVDEPVKTKKTKTDKAKSKEGGKETKTKKKKDKSKAVKSSLPDPKEDETLSDTAKKAINYTREYALSVADPPTPGWKFNKNSQTWLIKNVLDGDIVTDPYMDICFKYLRTVKGGALQQMEELCKSVIDAPAEAPATEGKEDKEGQEPLLQRYSKDRATTLLGLLQST</sequence>
<feature type="region of interest" description="Disordered" evidence="1">
    <location>
        <begin position="246"/>
        <end position="265"/>
    </location>
</feature>
<protein>
    <recommendedName>
        <fullName evidence="3">WKF domain-containing protein</fullName>
    </recommendedName>
</protein>
<evidence type="ECO:0000313" key="4">
    <source>
        <dbReference type="EMBL" id="KZO96282.1"/>
    </source>
</evidence>
<evidence type="ECO:0000313" key="5">
    <source>
        <dbReference type="Proteomes" id="UP000076738"/>
    </source>
</evidence>
<dbReference type="PANTHER" id="PTHR22306">
    <property type="entry name" value="CHROMOSOME 7 OPEN READING FRAME 50"/>
    <property type="match status" value="1"/>
</dbReference>
<gene>
    <name evidence="4" type="ORF">CALVIDRAFT_140436</name>
</gene>
<feature type="region of interest" description="Disordered" evidence="1">
    <location>
        <begin position="43"/>
        <end position="166"/>
    </location>
</feature>
<dbReference type="AlphaFoldDB" id="A0A167M2W2"/>
<feature type="compositionally biased region" description="Polar residues" evidence="1">
    <location>
        <begin position="58"/>
        <end position="75"/>
    </location>
</feature>
<evidence type="ECO:0000259" key="3">
    <source>
        <dbReference type="Pfam" id="PF10180"/>
    </source>
</evidence>
<accession>A0A167M2W2</accession>
<feature type="compositionally biased region" description="Basic and acidic residues" evidence="1">
    <location>
        <begin position="109"/>
        <end position="139"/>
    </location>
</feature>
<keyword evidence="5" id="KW-1185">Reference proteome</keyword>
<evidence type="ECO:0000256" key="2">
    <source>
        <dbReference type="SAM" id="SignalP"/>
    </source>
</evidence>
<dbReference type="Pfam" id="PF10180">
    <property type="entry name" value="WKF"/>
    <property type="match status" value="1"/>
</dbReference>